<proteinExistence type="predicted"/>
<gene>
    <name evidence="1" type="ORF">LTS18_012987</name>
</gene>
<reference evidence="1" key="1">
    <citation type="submission" date="2024-09" db="EMBL/GenBank/DDBJ databases">
        <title>Black Yeasts Isolated from many extreme environments.</title>
        <authorList>
            <person name="Coleine C."/>
            <person name="Stajich J.E."/>
            <person name="Selbmann L."/>
        </authorList>
    </citation>
    <scope>NUCLEOTIDE SEQUENCE</scope>
    <source>
        <strain evidence="1">CCFEE 5737</strain>
    </source>
</reference>
<sequence>MSLSNQNTHYVGQRLSYDGQLCTVRYIGIVSGTQGEWLGVEWDDPTRGKHNGQHGNVKYFDCLNKSATAGSFVRTNRPSTSPQSFVQALKQKYASDGDFATADVKVITGLVSDRIKISGKEVEEVGFEKIRRQLAELHELRIVLLDNLCIARPLPQSLRREWCDELNDDPRIPLDEEGIIKQTCPKVTELDLSCNLFEDWNEIGSVCKELPSLTSLRLDGNRFQKLEVHDRVRIELENIFRGIKFLGLEDTLMRWEDLCNIVSQFKGLTTLSAANNALTRLSSANLPPTLTSLILEGNAFRALSDVTGLSELPNLQKLHLKYNTISAAARPGFGDLPSLSRNLTELDLSYNSIDSWALIHALPQIFPGLISLRVSHNPLYQNLKAPDGKSLTADDGYMLTIARLPM</sequence>
<keyword evidence="2" id="KW-1185">Reference proteome</keyword>
<feature type="non-terminal residue" evidence="1">
    <location>
        <position position="406"/>
    </location>
</feature>
<accession>A0ACC3CX83</accession>
<comment type="caution">
    <text evidence="1">The sequence shown here is derived from an EMBL/GenBank/DDBJ whole genome shotgun (WGS) entry which is preliminary data.</text>
</comment>
<name>A0ACC3CX83_9PEZI</name>
<evidence type="ECO:0000313" key="2">
    <source>
        <dbReference type="Proteomes" id="UP001186974"/>
    </source>
</evidence>
<organism evidence="1 2">
    <name type="scientific">Coniosporium uncinatum</name>
    <dbReference type="NCBI Taxonomy" id="93489"/>
    <lineage>
        <taxon>Eukaryota</taxon>
        <taxon>Fungi</taxon>
        <taxon>Dikarya</taxon>
        <taxon>Ascomycota</taxon>
        <taxon>Pezizomycotina</taxon>
        <taxon>Dothideomycetes</taxon>
        <taxon>Dothideomycetes incertae sedis</taxon>
        <taxon>Coniosporium</taxon>
    </lineage>
</organism>
<dbReference type="Proteomes" id="UP001186974">
    <property type="component" value="Unassembled WGS sequence"/>
</dbReference>
<protein>
    <submittedName>
        <fullName evidence="1">Uncharacterized protein</fullName>
    </submittedName>
</protein>
<dbReference type="EMBL" id="JAWDJW010010294">
    <property type="protein sequence ID" value="KAK3048195.1"/>
    <property type="molecule type" value="Genomic_DNA"/>
</dbReference>
<evidence type="ECO:0000313" key="1">
    <source>
        <dbReference type="EMBL" id="KAK3048195.1"/>
    </source>
</evidence>